<comment type="caution">
    <text evidence="4">The sequence shown here is derived from an EMBL/GenBank/DDBJ whole genome shotgun (WGS) entry which is preliminary data.</text>
</comment>
<dbReference type="PROSITE" id="PS50943">
    <property type="entry name" value="HTH_CROC1"/>
    <property type="match status" value="1"/>
</dbReference>
<gene>
    <name evidence="4" type="ORF">H8730_01320</name>
</gene>
<organism evidence="4 5">
    <name type="scientific">Bianquea renquensis</name>
    <dbReference type="NCBI Taxonomy" id="2763661"/>
    <lineage>
        <taxon>Bacteria</taxon>
        <taxon>Bacillati</taxon>
        <taxon>Bacillota</taxon>
        <taxon>Clostridia</taxon>
        <taxon>Eubacteriales</taxon>
        <taxon>Bianqueaceae</taxon>
        <taxon>Bianquea</taxon>
    </lineage>
</organism>
<keyword evidence="5" id="KW-1185">Reference proteome</keyword>
<feature type="domain" description="HTH cro/C1-type" evidence="3">
    <location>
        <begin position="7"/>
        <end position="62"/>
    </location>
</feature>
<dbReference type="SMART" id="SM00530">
    <property type="entry name" value="HTH_XRE"/>
    <property type="match status" value="1"/>
</dbReference>
<evidence type="ECO:0000313" key="4">
    <source>
        <dbReference type="EMBL" id="MBC8542191.1"/>
    </source>
</evidence>
<evidence type="ECO:0000256" key="1">
    <source>
        <dbReference type="ARBA" id="ARBA00023125"/>
    </source>
</evidence>
<dbReference type="PANTHER" id="PTHR46558">
    <property type="entry name" value="TRACRIPTIONAL REGULATORY PROTEIN-RELATED-RELATED"/>
    <property type="match status" value="1"/>
</dbReference>
<dbReference type="GO" id="GO:0003677">
    <property type="term" value="F:DNA binding"/>
    <property type="evidence" value="ECO:0007669"/>
    <property type="project" value="UniProtKB-KW"/>
</dbReference>
<dbReference type="EMBL" id="JACRSQ010000001">
    <property type="protein sequence ID" value="MBC8542191.1"/>
    <property type="molecule type" value="Genomic_DNA"/>
</dbReference>
<dbReference type="Proteomes" id="UP000657006">
    <property type="component" value="Unassembled WGS sequence"/>
</dbReference>
<reference evidence="4" key="1">
    <citation type="submission" date="2020-08" db="EMBL/GenBank/DDBJ databases">
        <title>Genome public.</title>
        <authorList>
            <person name="Liu C."/>
            <person name="Sun Q."/>
        </authorList>
    </citation>
    <scope>NUCLEOTIDE SEQUENCE</scope>
    <source>
        <strain evidence="4">NSJ-32</strain>
    </source>
</reference>
<dbReference type="RefSeq" id="WP_177716804.1">
    <property type="nucleotide sequence ID" value="NZ_JACRSQ010000001.1"/>
</dbReference>
<dbReference type="PANTHER" id="PTHR46558:SF13">
    <property type="entry name" value="HTH-TYPE TRANSCRIPTIONAL REGULATOR IMMR"/>
    <property type="match status" value="1"/>
</dbReference>
<evidence type="ECO:0000256" key="2">
    <source>
        <dbReference type="SAM" id="MobiDB-lite"/>
    </source>
</evidence>
<dbReference type="InterPro" id="IPR001387">
    <property type="entry name" value="Cro/C1-type_HTH"/>
</dbReference>
<dbReference type="Pfam" id="PF01381">
    <property type="entry name" value="HTH_3"/>
    <property type="match status" value="1"/>
</dbReference>
<dbReference type="Gene3D" id="1.10.260.40">
    <property type="entry name" value="lambda repressor-like DNA-binding domains"/>
    <property type="match status" value="1"/>
</dbReference>
<dbReference type="SUPFAM" id="SSF47413">
    <property type="entry name" value="lambda repressor-like DNA-binding domains"/>
    <property type="match status" value="1"/>
</dbReference>
<accession>A0A926DPM1</accession>
<dbReference type="InterPro" id="IPR010982">
    <property type="entry name" value="Lambda_DNA-bd_dom_sf"/>
</dbReference>
<dbReference type="CDD" id="cd00093">
    <property type="entry name" value="HTH_XRE"/>
    <property type="match status" value="1"/>
</dbReference>
<dbReference type="AlphaFoldDB" id="A0A926DPM1"/>
<keyword evidence="1" id="KW-0238">DNA-binding</keyword>
<evidence type="ECO:0000313" key="5">
    <source>
        <dbReference type="Proteomes" id="UP000657006"/>
    </source>
</evidence>
<protein>
    <submittedName>
        <fullName evidence="4">Helix-turn-helix transcriptional regulator</fullName>
    </submittedName>
</protein>
<evidence type="ECO:0000259" key="3">
    <source>
        <dbReference type="PROSITE" id="PS50943"/>
    </source>
</evidence>
<sequence length="148" mass="17352">MTFGERVKTLRQEAGWTQEELGEKIHVSARVIGYYEADDRFPKNQTILLDLAKAFQVSLDYLLDNPVRQEATCPSRFCYVKTMNAQQRNQVNDYIRYLRWKQRREREEEELQEHLDPDAEHNGISGIGKQSLEEALKSFQLRSTITGE</sequence>
<name>A0A926DPM1_9FIRM</name>
<feature type="region of interest" description="Disordered" evidence="2">
    <location>
        <begin position="108"/>
        <end position="127"/>
    </location>
</feature>
<proteinExistence type="predicted"/>
<feature type="compositionally biased region" description="Basic and acidic residues" evidence="2">
    <location>
        <begin position="112"/>
        <end position="121"/>
    </location>
</feature>